<keyword evidence="7" id="KW-1232">Capsid decoration protein</keyword>
<protein>
    <submittedName>
        <fullName evidence="11">IX</fullName>
    </submittedName>
</protein>
<keyword evidence="12" id="KW-1185">Reference proteome</keyword>
<keyword evidence="3" id="KW-1048">Host nucleus</keyword>
<comment type="similarity">
    <text evidence="1">Belongs to the adenoviridae hexon-interlacing protein family.</text>
</comment>
<evidence type="ECO:0000256" key="9">
    <source>
        <dbReference type="SAM" id="Coils"/>
    </source>
</evidence>
<dbReference type="GO" id="GO:0046718">
    <property type="term" value="P:symbiont entry into host cell"/>
    <property type="evidence" value="ECO:0007669"/>
    <property type="project" value="UniProtKB-KW"/>
</dbReference>
<evidence type="ECO:0000256" key="8">
    <source>
        <dbReference type="ARBA" id="ARBA00023296"/>
    </source>
</evidence>
<evidence type="ECO:0000313" key="12">
    <source>
        <dbReference type="Proteomes" id="UP000121920"/>
    </source>
</evidence>
<feature type="coiled-coil region" evidence="9">
    <location>
        <begin position="151"/>
        <end position="185"/>
    </location>
</feature>
<keyword evidence="2" id="KW-0167">Capsid protein</keyword>
<evidence type="ECO:0000256" key="4">
    <source>
        <dbReference type="ARBA" id="ARBA00022581"/>
    </source>
</evidence>
<sequence length="249" mass="25341">MASNGSSTSSGVSFDGAVYSPFLTCRLPTWAGVRQNVIGSTIDGSPVLPTNASSMRYETVSATGGQATLPISSFGTRVLPADPAARFSTIQTPAAAYAAAAAARNADFEERIVAGLTDLAEKINLLNVRQEMDERALDTVGADIVQLKQGLEFFAQRVEALTGAVTQLQEQVQQLQEAASAAAVVIPATPASPQPVVPPAAAAEVVPLPVTPPDSPHAAAPTAPQPAETPVAAPLTSPASPAPALNPAV</sequence>
<name>G0ZAH4_9ADEN</name>
<dbReference type="Proteomes" id="UP000121920">
    <property type="component" value="Segment"/>
</dbReference>
<keyword evidence="4" id="KW-0945">Host-virus interaction</keyword>
<evidence type="ECO:0000256" key="3">
    <source>
        <dbReference type="ARBA" id="ARBA00022562"/>
    </source>
</evidence>
<evidence type="ECO:0000256" key="1">
    <source>
        <dbReference type="ARBA" id="ARBA00010950"/>
    </source>
</evidence>
<evidence type="ECO:0000256" key="6">
    <source>
        <dbReference type="ARBA" id="ARBA00023054"/>
    </source>
</evidence>
<dbReference type="RefSeq" id="YP_007518311.1">
    <property type="nucleotide sequence ID" value="NC_020487.1"/>
</dbReference>
<evidence type="ECO:0000256" key="7">
    <source>
        <dbReference type="ARBA" id="ARBA00023093"/>
    </source>
</evidence>
<dbReference type="GeneID" id="15486116"/>
<keyword evidence="6 9" id="KW-0175">Coiled coil</keyword>
<evidence type="ECO:0000256" key="10">
    <source>
        <dbReference type="SAM" id="MobiDB-lite"/>
    </source>
</evidence>
<evidence type="ECO:0000256" key="2">
    <source>
        <dbReference type="ARBA" id="ARBA00022561"/>
    </source>
</evidence>
<feature type="region of interest" description="Disordered" evidence="10">
    <location>
        <begin position="207"/>
        <end position="249"/>
    </location>
</feature>
<evidence type="ECO:0000313" key="11">
    <source>
        <dbReference type="EMBL" id="AEK98445.1"/>
    </source>
</evidence>
<dbReference type="InterPro" id="IPR005641">
    <property type="entry name" value="Hexon_assoc_IX"/>
</dbReference>
<dbReference type="GO" id="GO:0098021">
    <property type="term" value="C:viral capsid, decoration"/>
    <property type="evidence" value="ECO:0007669"/>
    <property type="project" value="UniProtKB-KW"/>
</dbReference>
<dbReference type="GO" id="GO:0031423">
    <property type="term" value="F:hexon binding"/>
    <property type="evidence" value="ECO:0007669"/>
    <property type="project" value="InterPro"/>
</dbReference>
<feature type="compositionally biased region" description="Low complexity" evidence="10">
    <location>
        <begin position="216"/>
        <end position="249"/>
    </location>
</feature>
<reference evidence="11 12" key="1">
    <citation type="journal article" date="2011" name="PLoS Pathog.">
        <title>Cross-species transmission of a novel adenovirus associated with a fulminant pneumonia outbreak in a new world monkey colony.</title>
        <authorList>
            <person name="Chen E.C."/>
            <person name="Yagi S."/>
            <person name="Kelly K.R."/>
            <person name="Mendoza S.P."/>
            <person name="Maninger N."/>
            <person name="Rosenthal A."/>
            <person name="Spinner A."/>
            <person name="Bales K.L."/>
            <person name="Schnurr D.P."/>
            <person name="Lerche N.W."/>
            <person name="Chiu C.Y."/>
        </authorList>
    </citation>
    <scope>NUCLEOTIDE SEQUENCE [LARGE SCALE GENOMIC DNA]</scope>
</reference>
<dbReference type="OrthoDB" id="25365at10239"/>
<dbReference type="Pfam" id="PF03955">
    <property type="entry name" value="Adeno_PIX"/>
    <property type="match status" value="1"/>
</dbReference>
<accession>G0ZAH4</accession>
<evidence type="ECO:0000256" key="5">
    <source>
        <dbReference type="ARBA" id="ARBA00022844"/>
    </source>
</evidence>
<dbReference type="EMBL" id="HQ913600">
    <property type="protein sequence ID" value="AEK98445.1"/>
    <property type="molecule type" value="Genomic_DNA"/>
</dbReference>
<organism evidence="11 12">
    <name type="scientific">titi monkey adenovirus 1</name>
    <dbReference type="NCBI Taxonomy" id="3123084"/>
    <lineage>
        <taxon>Viruses</taxon>
        <taxon>Varidnaviria</taxon>
        <taxon>Bamfordvirae</taxon>
        <taxon>Preplasmiviricota</taxon>
        <taxon>Polisuviricotina</taxon>
        <taxon>Pharingeaviricetes</taxon>
        <taxon>Rowavirales</taxon>
        <taxon>Adenoviridae</taxon>
        <taxon>Mastadenovirus</taxon>
        <taxon>Mastadenovirus simuli</taxon>
        <taxon>Platyrrhini mastadenovirus A</taxon>
    </lineage>
</organism>
<keyword evidence="5" id="KW-0946">Virion</keyword>
<keyword evidence="8" id="KW-1160">Virus entry into host cell</keyword>
<proteinExistence type="inferred from homology"/>
<dbReference type="KEGG" id="vg:15486116"/>